<reference evidence="3" key="2">
    <citation type="journal article" date="2022" name="Microb. Genom.">
        <title>A chromosome-scale genome assembly of the tomato pathogen Cladosporium fulvum reveals a compartmentalized genome architecture and the presence of a dispensable chromosome.</title>
        <authorList>
            <person name="Zaccaron A.Z."/>
            <person name="Chen L.H."/>
            <person name="Samaras A."/>
            <person name="Stergiopoulos I."/>
        </authorList>
    </citation>
    <scope>NUCLEOTIDE SEQUENCE</scope>
    <source>
        <strain evidence="3">Race5_Kim</strain>
    </source>
</reference>
<reference evidence="3" key="1">
    <citation type="submission" date="2021-12" db="EMBL/GenBank/DDBJ databases">
        <authorList>
            <person name="Zaccaron A."/>
            <person name="Stergiopoulos I."/>
        </authorList>
    </citation>
    <scope>NUCLEOTIDE SEQUENCE</scope>
    <source>
        <strain evidence="3">Race5_Kim</strain>
    </source>
</reference>
<keyword evidence="2" id="KW-0812">Transmembrane</keyword>
<evidence type="ECO:0000256" key="2">
    <source>
        <dbReference type="SAM" id="Phobius"/>
    </source>
</evidence>
<dbReference type="GeneID" id="71985520"/>
<dbReference type="Proteomes" id="UP000756132">
    <property type="component" value="Chromosome 5"/>
</dbReference>
<dbReference type="InterPro" id="IPR036069">
    <property type="entry name" value="DUF34/NIF3_sf"/>
</dbReference>
<gene>
    <name evidence="3" type="ORF">CLAFUR5_05642</name>
</gene>
<dbReference type="KEGG" id="ffu:CLAFUR5_05642"/>
<evidence type="ECO:0000256" key="1">
    <source>
        <dbReference type="SAM" id="MobiDB-lite"/>
    </source>
</evidence>
<feature type="compositionally biased region" description="Basic and acidic residues" evidence="1">
    <location>
        <begin position="289"/>
        <end position="303"/>
    </location>
</feature>
<accession>A0A9Q8LIK5</accession>
<name>A0A9Q8LIK5_PASFU</name>
<keyword evidence="2" id="KW-1133">Transmembrane helix</keyword>
<proteinExistence type="predicted"/>
<feature type="region of interest" description="Disordered" evidence="1">
    <location>
        <begin position="278"/>
        <end position="312"/>
    </location>
</feature>
<sequence>MAIARQHASRIPVADLTAFIQAIFPIRSGDVPFLYHTPYSRSFNAATFFITAIVLSITPTAGFYASLHSGTKVGFLHRPFDLDRREVPRLATVLSNHKGFDEVLTVGYNVALAERIGLDVPNAQVIQGYKGNPERRIGIVGALKQTAKASEMQSRILQQFNGAFEGCFGFEGEGGTVESQLSNDDDVQAVAIMNAFHPEEVDRVLEVSQQNGLLPGNDAKGLLYLTGAVRQPGLLYALERGIKVICVGHRICEEWGTHHIAECLRERFPNLRVDEVYEDEEPREHTRHGKEAKEQQLSKRASDRGGVPVATS</sequence>
<keyword evidence="2" id="KW-0472">Membrane</keyword>
<keyword evidence="4" id="KW-1185">Reference proteome</keyword>
<feature type="transmembrane region" description="Helical" evidence="2">
    <location>
        <begin position="45"/>
        <end position="67"/>
    </location>
</feature>
<dbReference type="EMBL" id="CP090167">
    <property type="protein sequence ID" value="UJO18306.1"/>
    <property type="molecule type" value="Genomic_DNA"/>
</dbReference>
<organism evidence="3 4">
    <name type="scientific">Passalora fulva</name>
    <name type="common">Tomato leaf mold</name>
    <name type="synonym">Cladosporium fulvum</name>
    <dbReference type="NCBI Taxonomy" id="5499"/>
    <lineage>
        <taxon>Eukaryota</taxon>
        <taxon>Fungi</taxon>
        <taxon>Dikarya</taxon>
        <taxon>Ascomycota</taxon>
        <taxon>Pezizomycotina</taxon>
        <taxon>Dothideomycetes</taxon>
        <taxon>Dothideomycetidae</taxon>
        <taxon>Mycosphaerellales</taxon>
        <taxon>Mycosphaerellaceae</taxon>
        <taxon>Fulvia</taxon>
    </lineage>
</organism>
<dbReference type="SUPFAM" id="SSF102705">
    <property type="entry name" value="NIF3 (NGG1p interacting factor 3)-like"/>
    <property type="match status" value="1"/>
</dbReference>
<evidence type="ECO:0000313" key="3">
    <source>
        <dbReference type="EMBL" id="UJO18306.1"/>
    </source>
</evidence>
<dbReference type="RefSeq" id="XP_047762672.1">
    <property type="nucleotide sequence ID" value="XM_047904790.1"/>
</dbReference>
<dbReference type="Gene3D" id="3.40.1390.30">
    <property type="entry name" value="NIF3 (NGG1p interacting factor 3)-like"/>
    <property type="match status" value="1"/>
</dbReference>
<evidence type="ECO:0000313" key="4">
    <source>
        <dbReference type="Proteomes" id="UP000756132"/>
    </source>
</evidence>
<dbReference type="OrthoDB" id="2592744at2759"/>
<dbReference type="AlphaFoldDB" id="A0A9Q8LIK5"/>
<protein>
    <submittedName>
        <fullName evidence="3">Uncharacterized protein</fullName>
    </submittedName>
</protein>